<dbReference type="RefSeq" id="WP_309693767.1">
    <property type="nucleotide sequence ID" value="NZ_JAVIZQ010000001.1"/>
</dbReference>
<name>A0ABU1HVB6_9MICO</name>
<organism evidence="1 2">
    <name type="scientific">Microbacterium foliorum</name>
    <dbReference type="NCBI Taxonomy" id="104336"/>
    <lineage>
        <taxon>Bacteria</taxon>
        <taxon>Bacillati</taxon>
        <taxon>Actinomycetota</taxon>
        <taxon>Actinomycetes</taxon>
        <taxon>Micrococcales</taxon>
        <taxon>Microbacteriaceae</taxon>
        <taxon>Microbacterium</taxon>
    </lineage>
</organism>
<accession>A0ABU1HVB6</accession>
<comment type="caution">
    <text evidence="1">The sequence shown here is derived from an EMBL/GenBank/DDBJ whole genome shotgun (WGS) entry which is preliminary data.</text>
</comment>
<protein>
    <recommendedName>
        <fullName evidence="3">SIR2-like domain-containing protein</fullName>
    </recommendedName>
</protein>
<evidence type="ECO:0008006" key="3">
    <source>
        <dbReference type="Google" id="ProtNLM"/>
    </source>
</evidence>
<sequence>MGERYVEDVYVSLEEGHSEVTGGVARGHYNFWLGSGISRRRAKTVPQFLRGLLIFLRDRLEAETDGPHRLALIDVLALADVSDVDGRELQDIEEWSDLDAICLRLANQYSAALDVDVDGQDPDYLLWDGIDVVAQYTGPIEPDIEHVAVALLGAEGAVPTLVSANWDPLVERAYELVFTSRSGLLKVEVHPDEFRPPHARTELIKFHGCATLALENEGRYRPLMIARKSQISDWITDDKFRALRERVTGIVRDTKTLIAGLSAQDADIQAVFGAAANMNAWSWPDQPGAVVIATPELGHDQKQVLKQAYDGTYSGHAHEIQRNAQLGAYPSLVFLALLVHVWVEKLAHSVGYVTLTEGTEGEITAALSRWGQRIAAALSVDDVDELLPLVSVISRGFARFKDGKEYTGTFVPLSTQAIPDSEFVEVLHPSEYGLSKMSVAIGVLLSGEEQGKWNLVDPPLDVTTLDIHLPSGVIRQLRSFAHDGAYAAAAMQGDSPGPLTLIVESSVRQRRSPVHQVGRTGRFDAQPFYLEEALGAQSAMADVLAELEGYLLL</sequence>
<gene>
    <name evidence="1" type="ORF">QE375_003561</name>
</gene>
<evidence type="ECO:0000313" key="2">
    <source>
        <dbReference type="Proteomes" id="UP001249291"/>
    </source>
</evidence>
<dbReference type="Pfam" id="PF13289">
    <property type="entry name" value="SIR2_2"/>
    <property type="match status" value="1"/>
</dbReference>
<dbReference type="Proteomes" id="UP001249291">
    <property type="component" value="Unassembled WGS sequence"/>
</dbReference>
<evidence type="ECO:0000313" key="1">
    <source>
        <dbReference type="EMBL" id="MDR6144007.1"/>
    </source>
</evidence>
<keyword evidence="2" id="KW-1185">Reference proteome</keyword>
<proteinExistence type="predicted"/>
<dbReference type="EMBL" id="JAVIZQ010000001">
    <property type="protein sequence ID" value="MDR6144007.1"/>
    <property type="molecule type" value="Genomic_DNA"/>
</dbReference>
<reference evidence="1 2" key="1">
    <citation type="submission" date="2023-08" db="EMBL/GenBank/DDBJ databases">
        <title>Functional and genomic diversity of the sorghum phyllosphere microbiome.</title>
        <authorList>
            <person name="Shade A."/>
        </authorList>
    </citation>
    <scope>NUCLEOTIDE SEQUENCE [LARGE SCALE GENOMIC DNA]</scope>
    <source>
        <strain evidence="1 2">SORGH_AS_0445</strain>
    </source>
</reference>